<name>A0AAE6II51_LEUCA</name>
<dbReference type="InterPro" id="IPR012441">
    <property type="entry name" value="DUF1643"/>
</dbReference>
<gene>
    <name evidence="1" type="ORF">FGL89_02605</name>
</gene>
<proteinExistence type="predicted"/>
<reference evidence="1 2" key="1">
    <citation type="submission" date="2019-06" db="EMBL/GenBank/DDBJ databases">
        <title>Genome analyses of bacteria isolated from kimchi.</title>
        <authorList>
            <person name="Lee S."/>
            <person name="Ahn S."/>
            <person name="Roh S."/>
        </authorList>
    </citation>
    <scope>NUCLEOTIDE SEQUENCE [LARGE SCALE GENOMIC DNA]</scope>
    <source>
        <strain evidence="1 2">CBA3620</strain>
    </source>
</reference>
<sequence>MNVNVEEVICSDYSKSVIRRHDSGIQILSIGMNPRGLENYKGLEIKNANEKLNNPLETTRRTELYKLEEKIEEKNHQIKTLTKINLFVKRTPTTNILVKHIKASMTAPKVNGLIGSKTLSQLKSAMKEADYVLLDWGAGVPWNYGKLKEYKNDLKDLLNKYEDKLYWFGYNNDGSPIHPASRKKKTLSKINKSNLEKIFN</sequence>
<organism evidence="1 2">
    <name type="scientific">Leuconostoc carnosum</name>
    <dbReference type="NCBI Taxonomy" id="1252"/>
    <lineage>
        <taxon>Bacteria</taxon>
        <taxon>Bacillati</taxon>
        <taxon>Bacillota</taxon>
        <taxon>Bacilli</taxon>
        <taxon>Lactobacillales</taxon>
        <taxon>Lactobacillaceae</taxon>
        <taxon>Leuconostoc</taxon>
    </lineage>
</organism>
<evidence type="ECO:0000313" key="2">
    <source>
        <dbReference type="Proteomes" id="UP000321332"/>
    </source>
</evidence>
<dbReference type="AlphaFoldDB" id="A0AAE6II51"/>
<dbReference type="GeneID" id="61186619"/>
<protein>
    <submittedName>
        <fullName evidence="1">DUF1643 domain-containing protein</fullName>
    </submittedName>
</protein>
<dbReference type="RefSeq" id="WP_014973952.1">
    <property type="nucleotide sequence ID" value="NZ_BPKR01000006.1"/>
</dbReference>
<evidence type="ECO:0000313" key="1">
    <source>
        <dbReference type="EMBL" id="QEA33114.1"/>
    </source>
</evidence>
<dbReference type="Proteomes" id="UP000321332">
    <property type="component" value="Chromosome"/>
</dbReference>
<dbReference type="EMBL" id="CP042374">
    <property type="protein sequence ID" value="QEA33114.1"/>
    <property type="molecule type" value="Genomic_DNA"/>
</dbReference>
<accession>A0AAE6II51</accession>
<dbReference type="Pfam" id="PF07799">
    <property type="entry name" value="DUF1643"/>
    <property type="match status" value="1"/>
</dbReference>